<protein>
    <submittedName>
        <fullName evidence="1">Uncharacterized protein</fullName>
    </submittedName>
</protein>
<dbReference type="EMBL" id="JAACJJ010000002">
    <property type="protein sequence ID" value="KAF5329309.1"/>
    <property type="molecule type" value="Genomic_DNA"/>
</dbReference>
<evidence type="ECO:0000313" key="1">
    <source>
        <dbReference type="EMBL" id="KAF5329309.1"/>
    </source>
</evidence>
<sequence>MTAEISACAPPGISNFFGIEGFASCDLTRNLVAIKNCLAKYPESAAKRDEDAGDALAALDYEIMSYIKGDRRLSCM</sequence>
<organism evidence="1 2">
    <name type="scientific">Psilocybe cf. subviscida</name>
    <dbReference type="NCBI Taxonomy" id="2480587"/>
    <lineage>
        <taxon>Eukaryota</taxon>
        <taxon>Fungi</taxon>
        <taxon>Dikarya</taxon>
        <taxon>Basidiomycota</taxon>
        <taxon>Agaricomycotina</taxon>
        <taxon>Agaricomycetes</taxon>
        <taxon>Agaricomycetidae</taxon>
        <taxon>Agaricales</taxon>
        <taxon>Agaricineae</taxon>
        <taxon>Strophariaceae</taxon>
        <taxon>Psilocybe</taxon>
    </lineage>
</organism>
<evidence type="ECO:0000313" key="2">
    <source>
        <dbReference type="Proteomes" id="UP000567179"/>
    </source>
</evidence>
<accession>A0A8H5FA44</accession>
<proteinExistence type="predicted"/>
<reference evidence="1 2" key="1">
    <citation type="journal article" date="2020" name="ISME J.">
        <title>Uncovering the hidden diversity of litter-decomposition mechanisms in mushroom-forming fungi.</title>
        <authorList>
            <person name="Floudas D."/>
            <person name="Bentzer J."/>
            <person name="Ahren D."/>
            <person name="Johansson T."/>
            <person name="Persson P."/>
            <person name="Tunlid A."/>
        </authorList>
    </citation>
    <scope>NUCLEOTIDE SEQUENCE [LARGE SCALE GENOMIC DNA]</scope>
    <source>
        <strain evidence="1 2">CBS 101986</strain>
    </source>
</reference>
<dbReference type="AlphaFoldDB" id="A0A8H5FA44"/>
<keyword evidence="2" id="KW-1185">Reference proteome</keyword>
<gene>
    <name evidence="1" type="ORF">D9619_009398</name>
</gene>
<name>A0A8H5FA44_9AGAR</name>
<dbReference type="Proteomes" id="UP000567179">
    <property type="component" value="Unassembled WGS sequence"/>
</dbReference>
<comment type="caution">
    <text evidence="1">The sequence shown here is derived from an EMBL/GenBank/DDBJ whole genome shotgun (WGS) entry which is preliminary data.</text>
</comment>